<feature type="compositionally biased region" description="Low complexity" evidence="1">
    <location>
        <begin position="70"/>
        <end position="83"/>
    </location>
</feature>
<accession>A0ABP4FGB2</accession>
<evidence type="ECO:0000313" key="2">
    <source>
        <dbReference type="EMBL" id="GAA1168615.1"/>
    </source>
</evidence>
<keyword evidence="3" id="KW-1185">Reference proteome</keyword>
<organism evidence="2 3">
    <name type="scientific">Streptomyces hebeiensis</name>
    <dbReference type="NCBI Taxonomy" id="229486"/>
    <lineage>
        <taxon>Bacteria</taxon>
        <taxon>Bacillati</taxon>
        <taxon>Actinomycetota</taxon>
        <taxon>Actinomycetes</taxon>
        <taxon>Kitasatosporales</taxon>
        <taxon>Streptomycetaceae</taxon>
        <taxon>Streptomyces</taxon>
    </lineage>
</organism>
<reference evidence="3" key="1">
    <citation type="journal article" date="2019" name="Int. J. Syst. Evol. Microbiol.">
        <title>The Global Catalogue of Microorganisms (GCM) 10K type strain sequencing project: providing services to taxonomists for standard genome sequencing and annotation.</title>
        <authorList>
            <consortium name="The Broad Institute Genomics Platform"/>
            <consortium name="The Broad Institute Genome Sequencing Center for Infectious Disease"/>
            <person name="Wu L."/>
            <person name="Ma J."/>
        </authorList>
    </citation>
    <scope>NUCLEOTIDE SEQUENCE [LARGE SCALE GENOMIC DNA]</scope>
    <source>
        <strain evidence="3">JCM 12696</strain>
    </source>
</reference>
<name>A0ABP4FGB2_9ACTN</name>
<evidence type="ECO:0000256" key="1">
    <source>
        <dbReference type="SAM" id="MobiDB-lite"/>
    </source>
</evidence>
<feature type="region of interest" description="Disordered" evidence="1">
    <location>
        <begin position="70"/>
        <end position="101"/>
    </location>
</feature>
<dbReference type="Proteomes" id="UP001501371">
    <property type="component" value="Unassembled WGS sequence"/>
</dbReference>
<comment type="caution">
    <text evidence="2">The sequence shown here is derived from an EMBL/GenBank/DDBJ whole genome shotgun (WGS) entry which is preliminary data.</text>
</comment>
<dbReference type="EMBL" id="BAAAKV010000021">
    <property type="protein sequence ID" value="GAA1168615.1"/>
    <property type="molecule type" value="Genomic_DNA"/>
</dbReference>
<gene>
    <name evidence="2" type="ORF">GCM10009654_27240</name>
</gene>
<proteinExistence type="predicted"/>
<sequence length="214" mass="23863">MAEIIQKDGIWAFDGETVRIVPGNDKGVSLLRRTLGESRPCCAGSDRSDRPPTDRRPALCRSALLPAAAPPLLRRSGPPRLGRTSLLSPKPHSALIQPPKRGTSCPIPGRFLANRPAYPQYQRVLERRASHDDLIDHLVRSTSLQRGEAARVVLDVLAYFDETTEEFVRRRHREMQSGGGTNAEIFERIAAELPHRAVAPPELTLRQLRRIVYG</sequence>
<protein>
    <submittedName>
        <fullName evidence="2">Uncharacterized protein</fullName>
    </submittedName>
</protein>
<evidence type="ECO:0000313" key="3">
    <source>
        <dbReference type="Proteomes" id="UP001501371"/>
    </source>
</evidence>